<dbReference type="RefSeq" id="WP_196395452.1">
    <property type="nucleotide sequence ID" value="NZ_JADNYM010000004.1"/>
</dbReference>
<gene>
    <name evidence="2" type="ORF">IV500_03545</name>
</gene>
<dbReference type="EMBL" id="JADNYM010000004">
    <property type="protein sequence ID" value="MBG0738500.1"/>
    <property type="molecule type" value="Genomic_DNA"/>
</dbReference>
<evidence type="ECO:0000256" key="1">
    <source>
        <dbReference type="SAM" id="MobiDB-lite"/>
    </source>
</evidence>
<name>A0A931CLR9_9MICC</name>
<sequence>MTENSRIEKPEVPSVGPATAGRGDDVQDRGEVLPDSAAGQERGEGPAEDDEDRGRYVEGSYGKAGREAGHRRGAGEGQYIEGEYGKAGSESARKTGQGEETQTGRFTEADYGSAGNVAPRSGEHGAGQYAKGDYGSGGTVKPKDKET</sequence>
<accession>A0A931CLR9</accession>
<reference evidence="2 3" key="1">
    <citation type="submission" date="2020-11" db="EMBL/GenBank/DDBJ databases">
        <title>Arthrobacter antarcticus sp. nov., isolated from Antarctic Soil.</title>
        <authorList>
            <person name="Li J."/>
        </authorList>
    </citation>
    <scope>NUCLEOTIDE SEQUENCE [LARGE SCALE GENOMIC DNA]</scope>
    <source>
        <strain evidence="2 3">Z1-20</strain>
    </source>
</reference>
<feature type="compositionally biased region" description="Basic and acidic residues" evidence="1">
    <location>
        <begin position="64"/>
        <end position="74"/>
    </location>
</feature>
<protein>
    <submittedName>
        <fullName evidence="2">Uncharacterized protein</fullName>
    </submittedName>
</protein>
<evidence type="ECO:0000313" key="2">
    <source>
        <dbReference type="EMBL" id="MBG0738500.1"/>
    </source>
</evidence>
<proteinExistence type="predicted"/>
<feature type="compositionally biased region" description="Basic and acidic residues" evidence="1">
    <location>
        <begin position="22"/>
        <end position="32"/>
    </location>
</feature>
<feature type="region of interest" description="Disordered" evidence="1">
    <location>
        <begin position="1"/>
        <end position="147"/>
    </location>
</feature>
<feature type="compositionally biased region" description="Basic and acidic residues" evidence="1">
    <location>
        <begin position="1"/>
        <end position="11"/>
    </location>
</feature>
<comment type="caution">
    <text evidence="2">The sequence shown here is derived from an EMBL/GenBank/DDBJ whole genome shotgun (WGS) entry which is preliminary data.</text>
</comment>
<organism evidence="2 3">
    <name type="scientific">Arthrobacter terrae</name>
    <dbReference type="NCBI Taxonomy" id="2935737"/>
    <lineage>
        <taxon>Bacteria</taxon>
        <taxon>Bacillati</taxon>
        <taxon>Actinomycetota</taxon>
        <taxon>Actinomycetes</taxon>
        <taxon>Micrococcales</taxon>
        <taxon>Micrococcaceae</taxon>
        <taxon>Arthrobacter</taxon>
    </lineage>
</organism>
<evidence type="ECO:0000313" key="3">
    <source>
        <dbReference type="Proteomes" id="UP000655366"/>
    </source>
</evidence>
<dbReference type="AlphaFoldDB" id="A0A931CLR9"/>
<keyword evidence="3" id="KW-1185">Reference proteome</keyword>
<dbReference type="Proteomes" id="UP000655366">
    <property type="component" value="Unassembled WGS sequence"/>
</dbReference>